<dbReference type="Gramene" id="Solyc03g063070.1.1">
    <property type="protein sequence ID" value="Solyc03g063070.1.1.1"/>
    <property type="gene ID" value="Solyc03g063070.1"/>
</dbReference>
<dbReference type="EnsemblPlants" id="Solyc03g063070.1.1">
    <property type="protein sequence ID" value="Solyc03g063070.1.1.1"/>
    <property type="gene ID" value="Solyc03g063070.1"/>
</dbReference>
<dbReference type="Proteomes" id="UP000004994">
    <property type="component" value="Chromosome 3"/>
</dbReference>
<protein>
    <submittedName>
        <fullName evidence="2">Uncharacterized protein</fullName>
    </submittedName>
</protein>
<dbReference type="PaxDb" id="4081-Solyc03g063070.1.1"/>
<reference evidence="2" key="2">
    <citation type="submission" date="2019-01" db="UniProtKB">
        <authorList>
            <consortium name="EnsemblPlants"/>
        </authorList>
    </citation>
    <scope>IDENTIFICATION</scope>
    <source>
        <strain evidence="2">cv. Heinz 1706</strain>
    </source>
</reference>
<reference evidence="2" key="1">
    <citation type="journal article" date="2012" name="Nature">
        <title>The tomato genome sequence provides insights into fleshy fruit evolution.</title>
        <authorList>
            <consortium name="Tomato Genome Consortium"/>
        </authorList>
    </citation>
    <scope>NUCLEOTIDE SEQUENCE [LARGE SCALE GENOMIC DNA]</scope>
    <source>
        <strain evidence="2">cv. Heinz 1706</strain>
    </source>
</reference>
<evidence type="ECO:0000313" key="3">
    <source>
        <dbReference type="Proteomes" id="UP000004994"/>
    </source>
</evidence>
<name>A0A3Q7FIH4_SOLLC</name>
<dbReference type="AlphaFoldDB" id="A0A3Q7FIH4"/>
<feature type="compositionally biased region" description="Basic and acidic residues" evidence="1">
    <location>
        <begin position="34"/>
        <end position="49"/>
    </location>
</feature>
<evidence type="ECO:0000313" key="2">
    <source>
        <dbReference type="EnsemblPlants" id="Solyc03g063070.1.1.1"/>
    </source>
</evidence>
<feature type="region of interest" description="Disordered" evidence="1">
    <location>
        <begin position="25"/>
        <end position="49"/>
    </location>
</feature>
<keyword evidence="3" id="KW-1185">Reference proteome</keyword>
<dbReference type="InParanoid" id="A0A3Q7FIH4"/>
<evidence type="ECO:0000256" key="1">
    <source>
        <dbReference type="SAM" id="MobiDB-lite"/>
    </source>
</evidence>
<accession>A0A3Q7FIH4</accession>
<sequence length="49" mass="5846">MKCIIAKPWQLTPKLLTLCEKKKEKKQQNTALPLHERKQSEHKIGTEYR</sequence>
<organism evidence="2">
    <name type="scientific">Solanum lycopersicum</name>
    <name type="common">Tomato</name>
    <name type="synonym">Lycopersicon esculentum</name>
    <dbReference type="NCBI Taxonomy" id="4081"/>
    <lineage>
        <taxon>Eukaryota</taxon>
        <taxon>Viridiplantae</taxon>
        <taxon>Streptophyta</taxon>
        <taxon>Embryophyta</taxon>
        <taxon>Tracheophyta</taxon>
        <taxon>Spermatophyta</taxon>
        <taxon>Magnoliopsida</taxon>
        <taxon>eudicotyledons</taxon>
        <taxon>Gunneridae</taxon>
        <taxon>Pentapetalae</taxon>
        <taxon>asterids</taxon>
        <taxon>lamiids</taxon>
        <taxon>Solanales</taxon>
        <taxon>Solanaceae</taxon>
        <taxon>Solanoideae</taxon>
        <taxon>Solaneae</taxon>
        <taxon>Solanum</taxon>
        <taxon>Solanum subgen. Lycopersicon</taxon>
    </lineage>
</organism>
<proteinExistence type="predicted"/>